<evidence type="ECO:0000256" key="2">
    <source>
        <dbReference type="ARBA" id="ARBA00022617"/>
    </source>
</evidence>
<dbReference type="SUPFAM" id="SSF46626">
    <property type="entry name" value="Cytochrome c"/>
    <property type="match status" value="1"/>
</dbReference>
<dbReference type="eggNOG" id="COG3474">
    <property type="taxonomic scope" value="Bacteria"/>
</dbReference>
<evidence type="ECO:0000256" key="4">
    <source>
        <dbReference type="ARBA" id="ARBA00022982"/>
    </source>
</evidence>
<dbReference type="Gene3D" id="1.10.760.10">
    <property type="entry name" value="Cytochrome c-like domain"/>
    <property type="match status" value="1"/>
</dbReference>
<keyword evidence="10" id="KW-1185">Reference proteome</keyword>
<evidence type="ECO:0000256" key="1">
    <source>
        <dbReference type="ARBA" id="ARBA00022448"/>
    </source>
</evidence>
<dbReference type="InterPro" id="IPR002327">
    <property type="entry name" value="Cyt_c_1A/1B"/>
</dbReference>
<organism evidence="9 10">
    <name type="scientific">Verminephrobacter eiseniae (strain EF01-2)</name>
    <dbReference type="NCBI Taxonomy" id="391735"/>
    <lineage>
        <taxon>Bacteria</taxon>
        <taxon>Pseudomonadati</taxon>
        <taxon>Pseudomonadota</taxon>
        <taxon>Betaproteobacteria</taxon>
        <taxon>Burkholderiales</taxon>
        <taxon>Comamonadaceae</taxon>
        <taxon>Verminephrobacter</taxon>
    </lineage>
</organism>
<evidence type="ECO:0000256" key="7">
    <source>
        <dbReference type="SAM" id="SignalP"/>
    </source>
</evidence>
<evidence type="ECO:0000313" key="10">
    <source>
        <dbReference type="Proteomes" id="UP000000374"/>
    </source>
</evidence>
<keyword evidence="7" id="KW-0732">Signal</keyword>
<protein>
    <submittedName>
        <fullName evidence="9">Sulfite dehydrogenase (Cytochrome) subunit SorB</fullName>
        <ecNumber evidence="9">1.8.2.1</ecNumber>
    </submittedName>
</protein>
<dbReference type="OrthoDB" id="9805828at2"/>
<dbReference type="PANTHER" id="PTHR11961">
    <property type="entry name" value="CYTOCHROME C"/>
    <property type="match status" value="1"/>
</dbReference>
<keyword evidence="1" id="KW-0813">Transport</keyword>
<evidence type="ECO:0000256" key="6">
    <source>
        <dbReference type="PROSITE-ProRule" id="PRU00433"/>
    </source>
</evidence>
<reference evidence="10" key="1">
    <citation type="submission" date="2006-12" db="EMBL/GenBank/DDBJ databases">
        <title>Complete sequence of chromosome 1 of Verminephrobacter eiseniae EF01-2.</title>
        <authorList>
            <person name="Copeland A."/>
            <person name="Lucas S."/>
            <person name="Lapidus A."/>
            <person name="Barry K."/>
            <person name="Detter J.C."/>
            <person name="Glavina del Rio T."/>
            <person name="Dalin E."/>
            <person name="Tice H."/>
            <person name="Pitluck S."/>
            <person name="Chertkov O."/>
            <person name="Brettin T."/>
            <person name="Bruce D."/>
            <person name="Han C."/>
            <person name="Tapia R."/>
            <person name="Gilna P."/>
            <person name="Schmutz J."/>
            <person name="Larimer F."/>
            <person name="Land M."/>
            <person name="Hauser L."/>
            <person name="Kyrpides N."/>
            <person name="Kim E."/>
            <person name="Stahl D."/>
            <person name="Richardson P."/>
        </authorList>
    </citation>
    <scope>NUCLEOTIDE SEQUENCE [LARGE SCALE GENOMIC DNA]</scope>
    <source>
        <strain evidence="10">EF01-2</strain>
    </source>
</reference>
<feature type="chain" id="PRO_5002640456" evidence="7">
    <location>
        <begin position="25"/>
        <end position="125"/>
    </location>
</feature>
<evidence type="ECO:0000256" key="3">
    <source>
        <dbReference type="ARBA" id="ARBA00022723"/>
    </source>
</evidence>
<dbReference type="GO" id="GO:0050310">
    <property type="term" value="F:sulfite dehydrogenase activity"/>
    <property type="evidence" value="ECO:0007669"/>
    <property type="project" value="UniProtKB-EC"/>
</dbReference>
<dbReference type="GO" id="GO:0046872">
    <property type="term" value="F:metal ion binding"/>
    <property type="evidence" value="ECO:0007669"/>
    <property type="project" value="UniProtKB-KW"/>
</dbReference>
<dbReference type="Proteomes" id="UP000000374">
    <property type="component" value="Chromosome"/>
</dbReference>
<dbReference type="RefSeq" id="WP_011809366.1">
    <property type="nucleotide sequence ID" value="NC_008786.1"/>
</dbReference>
<dbReference type="PROSITE" id="PS51007">
    <property type="entry name" value="CYTC"/>
    <property type="match status" value="1"/>
</dbReference>
<name>A1WIA2_VEREI</name>
<keyword evidence="3 6" id="KW-0479">Metal-binding</keyword>
<dbReference type="InterPro" id="IPR009056">
    <property type="entry name" value="Cyt_c-like_dom"/>
</dbReference>
<keyword evidence="9" id="KW-0560">Oxidoreductase</keyword>
<keyword evidence="4" id="KW-0249">Electron transport</keyword>
<dbReference type="PRINTS" id="PR00604">
    <property type="entry name" value="CYTCHRMECIAB"/>
</dbReference>
<dbReference type="KEGG" id="vei:Veis_1601"/>
<accession>A1WIA2</accession>
<proteinExistence type="predicted"/>
<dbReference type="EC" id="1.8.2.1" evidence="9"/>
<gene>
    <name evidence="9" type="ordered locus">Veis_1601</name>
</gene>
<evidence type="ECO:0000313" key="9">
    <source>
        <dbReference type="EMBL" id="ABM57359.1"/>
    </source>
</evidence>
<keyword evidence="5 6" id="KW-0408">Iron</keyword>
<evidence type="ECO:0000259" key="8">
    <source>
        <dbReference type="PROSITE" id="PS51007"/>
    </source>
</evidence>
<dbReference type="InterPro" id="IPR036909">
    <property type="entry name" value="Cyt_c-like_dom_sf"/>
</dbReference>
<dbReference type="Pfam" id="PF00034">
    <property type="entry name" value="Cytochrom_C"/>
    <property type="match status" value="1"/>
</dbReference>
<dbReference type="GeneID" id="76460215"/>
<dbReference type="AlphaFoldDB" id="A1WIA2"/>
<evidence type="ECO:0000256" key="5">
    <source>
        <dbReference type="ARBA" id="ARBA00023004"/>
    </source>
</evidence>
<dbReference type="GO" id="GO:0009055">
    <property type="term" value="F:electron transfer activity"/>
    <property type="evidence" value="ECO:0007669"/>
    <property type="project" value="InterPro"/>
</dbReference>
<keyword evidence="2 6" id="KW-0349">Heme</keyword>
<dbReference type="EMBL" id="CP000542">
    <property type="protein sequence ID" value="ABM57359.1"/>
    <property type="molecule type" value="Genomic_DNA"/>
</dbReference>
<dbReference type="GO" id="GO:0020037">
    <property type="term" value="F:heme binding"/>
    <property type="evidence" value="ECO:0007669"/>
    <property type="project" value="InterPro"/>
</dbReference>
<dbReference type="STRING" id="391735.Veis_1601"/>
<feature type="domain" description="Cytochrome c" evidence="8">
    <location>
        <begin position="25"/>
        <end position="123"/>
    </location>
</feature>
<sequence length="125" mass="13092">MKMEHVRRAALVAAVIVPGLPAAAQDVNAGRQVFAQCAACHAVTTANGVGPGLWGIVGSKSASVPGFRYGAAIKRAHLIWDEKNLDAYIADPQKALPGTLMPFSGIADAQQRADLIAYLKTIKSP</sequence>
<dbReference type="HOGENOM" id="CLU_060944_2_0_4"/>
<feature type="signal peptide" evidence="7">
    <location>
        <begin position="1"/>
        <end position="24"/>
    </location>
</feature>